<feature type="region of interest" description="Disordered" evidence="1">
    <location>
        <begin position="55"/>
        <end position="95"/>
    </location>
</feature>
<dbReference type="Proteomes" id="UP000265515">
    <property type="component" value="Unassembled WGS sequence"/>
</dbReference>
<accession>A0A388K9J6</accession>
<dbReference type="AlphaFoldDB" id="A0A388K9J6"/>
<sequence>MENDGHICPPEFDWCKRVASPGRTNSSDALTARLDELGQSVASLSEFVGVELARRNEKEKKKREKEERRRLEEEEQEREAERIEKAAAEARKKEEEQLAMAKAKAVEIQLALRIGSIRDEIRSEIRRAISEGKAVVTEDTPSTSGTATTSEEEVAAITEGAEKLSIVEKRKRGEDVSVADSPPVTTPAKRTSKRPGVRPIRLSDRLQRARAKISRKNVRTPVKALTAVKRPPDMAMERLSFLDLTCRELSQMDYEKVRRICRIEGVPYTTKMQAIFDLAEWQATLRFGKEEEQSTALVNIEDGEEGSSSEGVDETTKE</sequence>
<feature type="region of interest" description="Disordered" evidence="1">
    <location>
        <begin position="132"/>
        <end position="153"/>
    </location>
</feature>
<evidence type="ECO:0000256" key="1">
    <source>
        <dbReference type="SAM" id="MobiDB-lite"/>
    </source>
</evidence>
<reference evidence="2 3" key="1">
    <citation type="journal article" date="2018" name="Cell">
        <title>The Chara Genome: Secondary Complexity and Implications for Plant Terrestrialization.</title>
        <authorList>
            <person name="Nishiyama T."/>
            <person name="Sakayama H."/>
            <person name="Vries J.D."/>
            <person name="Buschmann H."/>
            <person name="Saint-Marcoux D."/>
            <person name="Ullrich K.K."/>
            <person name="Haas F.B."/>
            <person name="Vanderstraeten L."/>
            <person name="Becker D."/>
            <person name="Lang D."/>
            <person name="Vosolsobe S."/>
            <person name="Rombauts S."/>
            <person name="Wilhelmsson P.K.I."/>
            <person name="Janitza P."/>
            <person name="Kern R."/>
            <person name="Heyl A."/>
            <person name="Rumpler F."/>
            <person name="Villalobos L.I.A.C."/>
            <person name="Clay J.M."/>
            <person name="Skokan R."/>
            <person name="Toyoda A."/>
            <person name="Suzuki Y."/>
            <person name="Kagoshima H."/>
            <person name="Schijlen E."/>
            <person name="Tajeshwar N."/>
            <person name="Catarino B."/>
            <person name="Hetherington A.J."/>
            <person name="Saltykova A."/>
            <person name="Bonnot C."/>
            <person name="Breuninger H."/>
            <person name="Symeonidi A."/>
            <person name="Radhakrishnan G.V."/>
            <person name="Van Nieuwerburgh F."/>
            <person name="Deforce D."/>
            <person name="Chang C."/>
            <person name="Karol K.G."/>
            <person name="Hedrich R."/>
            <person name="Ulvskov P."/>
            <person name="Glockner G."/>
            <person name="Delwiche C.F."/>
            <person name="Petrasek J."/>
            <person name="Van de Peer Y."/>
            <person name="Friml J."/>
            <person name="Beilby M."/>
            <person name="Dolan L."/>
            <person name="Kohara Y."/>
            <person name="Sugano S."/>
            <person name="Fujiyama A."/>
            <person name="Delaux P.-M."/>
            <person name="Quint M."/>
            <person name="TheiBen G."/>
            <person name="Hagemann M."/>
            <person name="Harholt J."/>
            <person name="Dunand C."/>
            <person name="Zachgo S."/>
            <person name="Langdale J."/>
            <person name="Maumus F."/>
            <person name="Straeten D.V.D."/>
            <person name="Gould S.B."/>
            <person name="Rensing S.A."/>
        </authorList>
    </citation>
    <scope>NUCLEOTIDE SEQUENCE [LARGE SCALE GENOMIC DNA]</scope>
    <source>
        <strain evidence="2 3">S276</strain>
    </source>
</reference>
<feature type="region of interest" description="Disordered" evidence="1">
    <location>
        <begin position="173"/>
        <end position="196"/>
    </location>
</feature>
<evidence type="ECO:0000313" key="2">
    <source>
        <dbReference type="EMBL" id="GBG66725.1"/>
    </source>
</evidence>
<protein>
    <submittedName>
        <fullName evidence="2">Uncharacterized protein</fullName>
    </submittedName>
</protein>
<dbReference type="EMBL" id="BFEA01000078">
    <property type="protein sequence ID" value="GBG66725.1"/>
    <property type="molecule type" value="Genomic_DNA"/>
</dbReference>
<feature type="compositionally biased region" description="Low complexity" evidence="1">
    <location>
        <begin position="137"/>
        <end position="153"/>
    </location>
</feature>
<gene>
    <name evidence="2" type="ORF">CBR_g68709</name>
</gene>
<feature type="compositionally biased region" description="Basic and acidic residues" evidence="1">
    <location>
        <begin position="79"/>
        <end position="95"/>
    </location>
</feature>
<comment type="caution">
    <text evidence="2">The sequence shown here is derived from an EMBL/GenBank/DDBJ whole genome shotgun (WGS) entry which is preliminary data.</text>
</comment>
<evidence type="ECO:0000313" key="3">
    <source>
        <dbReference type="Proteomes" id="UP000265515"/>
    </source>
</evidence>
<keyword evidence="3" id="KW-1185">Reference proteome</keyword>
<proteinExistence type="predicted"/>
<feature type="compositionally biased region" description="Acidic residues" evidence="1">
    <location>
        <begin position="301"/>
        <end position="318"/>
    </location>
</feature>
<feature type="region of interest" description="Disordered" evidence="1">
    <location>
        <begin position="293"/>
        <end position="318"/>
    </location>
</feature>
<dbReference type="Gramene" id="GBG66725">
    <property type="protein sequence ID" value="GBG66725"/>
    <property type="gene ID" value="CBR_g68709"/>
</dbReference>
<feature type="compositionally biased region" description="Basic and acidic residues" evidence="1">
    <location>
        <begin position="55"/>
        <end position="72"/>
    </location>
</feature>
<organism evidence="2 3">
    <name type="scientific">Chara braunii</name>
    <name type="common">Braun's stonewort</name>
    <dbReference type="NCBI Taxonomy" id="69332"/>
    <lineage>
        <taxon>Eukaryota</taxon>
        <taxon>Viridiplantae</taxon>
        <taxon>Streptophyta</taxon>
        <taxon>Charophyceae</taxon>
        <taxon>Charales</taxon>
        <taxon>Characeae</taxon>
        <taxon>Chara</taxon>
    </lineage>
</organism>
<name>A0A388K9J6_CHABU</name>